<evidence type="ECO:0000256" key="4">
    <source>
        <dbReference type="ARBA" id="ARBA00022452"/>
    </source>
</evidence>
<keyword evidence="7" id="KW-0998">Cell outer membrane</keyword>
<organism evidence="8 9">
    <name type="scientific">Cephaloticoccus primus</name>
    <dbReference type="NCBI Taxonomy" id="1548207"/>
    <lineage>
        <taxon>Bacteria</taxon>
        <taxon>Pseudomonadati</taxon>
        <taxon>Verrucomicrobiota</taxon>
        <taxon>Opitutia</taxon>
        <taxon>Opitutales</taxon>
        <taxon>Opitutaceae</taxon>
        <taxon>Cephaloticoccus</taxon>
    </lineage>
</organism>
<keyword evidence="6" id="KW-0472">Membrane</keyword>
<evidence type="ECO:0000313" key="9">
    <source>
        <dbReference type="Proteomes" id="UP000070058"/>
    </source>
</evidence>
<comment type="subcellular location">
    <subcellularLocation>
        <location evidence="1">Cell outer membrane</location>
    </subcellularLocation>
</comment>
<name>A0A139SJI6_9BACT</name>
<proteinExistence type="inferred from homology"/>
<dbReference type="Pfam" id="PF02321">
    <property type="entry name" value="OEP"/>
    <property type="match status" value="2"/>
</dbReference>
<sequence>MSAQAGQAGAVVFAPAPVLSLPEDYFPQLRELLAAALRESPRMLLARLDLDAAAGERTQARSGLYPSVSSTVRGVFTSDIRRDLPGSTEATKTYYDVGLSQPVFHWGEKRNTARIGDIRSAIAERDYAEGYRLLAREIRQGYLDLIVLKSRLAGARFMRGQAEEALKAAEARAKVGAIAEGELFGPQIALEQATLGEGSAELAFITARDQLEALTGKPAPAEAELPDELPKIETSNAAASDGLLAEFLAEPEPSTPALETLREQVEVAQLTYKNQKTRLRPKLSFVLGVSQDEQSYTLNNAQRYGVTSRYVGLQVSWSIFDGWATRGAVRSSLARLRQAQARYAQARSTAPRAAQASARALGLAQRQMQINDRLLVASADGLRIHEADFAAGRTASDAVAQARAGYYQARASANAARLNFLMGQVDLVSQIDRDPLIENLPRP</sequence>
<reference evidence="9" key="1">
    <citation type="submission" date="2016-02" db="EMBL/GenBank/DDBJ databases">
        <authorList>
            <person name="Sanders J.G."/>
            <person name="Lin J.Y."/>
            <person name="Wertz J.T."/>
            <person name="Russell J.A."/>
            <person name="Moreau C.S."/>
            <person name="Powell S."/>
        </authorList>
    </citation>
    <scope>NUCLEOTIDE SEQUENCE [LARGE SCALE GENOMIC DNA]</scope>
    <source>
        <strain evidence="9">CAG34</strain>
    </source>
</reference>
<dbReference type="STRING" id="1548207.AXK11_07720"/>
<gene>
    <name evidence="8" type="ORF">AXK11_07720</name>
</gene>
<dbReference type="InterPro" id="IPR051906">
    <property type="entry name" value="TolC-like"/>
</dbReference>
<dbReference type="GO" id="GO:0009279">
    <property type="term" value="C:cell outer membrane"/>
    <property type="evidence" value="ECO:0007669"/>
    <property type="project" value="UniProtKB-SubCell"/>
</dbReference>
<protein>
    <recommendedName>
        <fullName evidence="10">Transporter</fullName>
    </recommendedName>
</protein>
<dbReference type="GO" id="GO:0015562">
    <property type="term" value="F:efflux transmembrane transporter activity"/>
    <property type="evidence" value="ECO:0007669"/>
    <property type="project" value="InterPro"/>
</dbReference>
<evidence type="ECO:0008006" key="10">
    <source>
        <dbReference type="Google" id="ProtNLM"/>
    </source>
</evidence>
<dbReference type="Gene3D" id="1.20.1600.10">
    <property type="entry name" value="Outer membrane efflux proteins (OEP)"/>
    <property type="match status" value="1"/>
</dbReference>
<evidence type="ECO:0000256" key="3">
    <source>
        <dbReference type="ARBA" id="ARBA00022448"/>
    </source>
</evidence>
<keyword evidence="9" id="KW-1185">Reference proteome</keyword>
<evidence type="ECO:0000256" key="1">
    <source>
        <dbReference type="ARBA" id="ARBA00004442"/>
    </source>
</evidence>
<dbReference type="EMBL" id="LSZQ01000057">
    <property type="protein sequence ID" value="KXU34722.1"/>
    <property type="molecule type" value="Genomic_DNA"/>
</dbReference>
<dbReference type="GO" id="GO:0015288">
    <property type="term" value="F:porin activity"/>
    <property type="evidence" value="ECO:0007669"/>
    <property type="project" value="TreeGrafter"/>
</dbReference>
<keyword evidence="5" id="KW-0812">Transmembrane</keyword>
<evidence type="ECO:0000256" key="2">
    <source>
        <dbReference type="ARBA" id="ARBA00007613"/>
    </source>
</evidence>
<dbReference type="Proteomes" id="UP000070058">
    <property type="component" value="Unassembled WGS sequence"/>
</dbReference>
<evidence type="ECO:0000256" key="7">
    <source>
        <dbReference type="ARBA" id="ARBA00023237"/>
    </source>
</evidence>
<dbReference type="PANTHER" id="PTHR30026:SF20">
    <property type="entry name" value="OUTER MEMBRANE PROTEIN TOLC"/>
    <property type="match status" value="1"/>
</dbReference>
<dbReference type="SUPFAM" id="SSF56954">
    <property type="entry name" value="Outer membrane efflux proteins (OEP)"/>
    <property type="match status" value="1"/>
</dbReference>
<dbReference type="InterPro" id="IPR003423">
    <property type="entry name" value="OMP_efflux"/>
</dbReference>
<evidence type="ECO:0000256" key="5">
    <source>
        <dbReference type="ARBA" id="ARBA00022692"/>
    </source>
</evidence>
<comment type="similarity">
    <text evidence="2">Belongs to the outer membrane factor (OMF) (TC 1.B.17) family.</text>
</comment>
<keyword evidence="4" id="KW-1134">Transmembrane beta strand</keyword>
<comment type="caution">
    <text evidence="8">The sequence shown here is derived from an EMBL/GenBank/DDBJ whole genome shotgun (WGS) entry which is preliminary data.</text>
</comment>
<dbReference type="AlphaFoldDB" id="A0A139SJI6"/>
<dbReference type="GO" id="GO:1990281">
    <property type="term" value="C:efflux pump complex"/>
    <property type="evidence" value="ECO:0007669"/>
    <property type="project" value="TreeGrafter"/>
</dbReference>
<evidence type="ECO:0000256" key="6">
    <source>
        <dbReference type="ARBA" id="ARBA00023136"/>
    </source>
</evidence>
<accession>A0A139SJI6</accession>
<evidence type="ECO:0000313" key="8">
    <source>
        <dbReference type="EMBL" id="KXU34722.1"/>
    </source>
</evidence>
<keyword evidence="3" id="KW-0813">Transport</keyword>
<dbReference type="PANTHER" id="PTHR30026">
    <property type="entry name" value="OUTER MEMBRANE PROTEIN TOLC"/>
    <property type="match status" value="1"/>
</dbReference>